<accession>A0A4Y7L2W1</accession>
<reference evidence="1 2" key="1">
    <citation type="journal article" date="2018" name="Science">
        <title>The opium poppy genome and morphinan production.</title>
        <authorList>
            <person name="Guo L."/>
            <person name="Winzer T."/>
            <person name="Yang X."/>
            <person name="Li Y."/>
            <person name="Ning Z."/>
            <person name="He Z."/>
            <person name="Teodor R."/>
            <person name="Lu Y."/>
            <person name="Bowser T.A."/>
            <person name="Graham I.A."/>
            <person name="Ye K."/>
        </authorList>
    </citation>
    <scope>NUCLEOTIDE SEQUENCE [LARGE SCALE GENOMIC DNA]</scope>
    <source>
        <strain evidence="2">cv. HN1</strain>
        <tissue evidence="1">Leaves</tissue>
    </source>
</reference>
<sequence length="71" mass="8088">MVRNFGLTRLHSTFLFAGKNDSKDLFDILESNKLNTHFKELMVASQWKEFLNETTGINSQTAGASRVRVIL</sequence>
<protein>
    <submittedName>
        <fullName evidence="1">Uncharacterized protein</fullName>
    </submittedName>
</protein>
<organism evidence="1 2">
    <name type="scientific">Papaver somniferum</name>
    <name type="common">Opium poppy</name>
    <dbReference type="NCBI Taxonomy" id="3469"/>
    <lineage>
        <taxon>Eukaryota</taxon>
        <taxon>Viridiplantae</taxon>
        <taxon>Streptophyta</taxon>
        <taxon>Embryophyta</taxon>
        <taxon>Tracheophyta</taxon>
        <taxon>Spermatophyta</taxon>
        <taxon>Magnoliopsida</taxon>
        <taxon>Ranunculales</taxon>
        <taxon>Papaveraceae</taxon>
        <taxon>Papaveroideae</taxon>
        <taxon>Papaver</taxon>
    </lineage>
</organism>
<name>A0A4Y7L2W1_PAPSO</name>
<dbReference type="AlphaFoldDB" id="A0A4Y7L2W1"/>
<dbReference type="EMBL" id="CM010723">
    <property type="protein sequence ID" value="RZC78768.1"/>
    <property type="molecule type" value="Genomic_DNA"/>
</dbReference>
<keyword evidence="2" id="KW-1185">Reference proteome</keyword>
<dbReference type="Gramene" id="RZC78768">
    <property type="protein sequence ID" value="RZC78768"/>
    <property type="gene ID" value="C5167_002963"/>
</dbReference>
<proteinExistence type="predicted"/>
<feature type="non-terminal residue" evidence="1">
    <location>
        <position position="71"/>
    </location>
</feature>
<evidence type="ECO:0000313" key="2">
    <source>
        <dbReference type="Proteomes" id="UP000316621"/>
    </source>
</evidence>
<evidence type="ECO:0000313" key="1">
    <source>
        <dbReference type="EMBL" id="RZC78768.1"/>
    </source>
</evidence>
<gene>
    <name evidence="1" type="ORF">C5167_002963</name>
</gene>
<dbReference type="Proteomes" id="UP000316621">
    <property type="component" value="Chromosome 9"/>
</dbReference>